<sequence>MNHGENGKHEVHCELRLEPAPDPVEQWQCGPEAGEGWRRMTNGLETETTGFAAGRRLAYLARDEDGPDQVTIRTGVVAQERADGAAVAEENAASSLDRVSDVDTAAEVETASNVTTASKVSTASNVGAEADEETVVMVDTASAADTETPEPGSSRLVAVTDVVETGPGRHRHSAGKRPRSLPWRVFHVGRHRRA</sequence>
<accession>A0ABZ1IH27</accession>
<evidence type="ECO:0000313" key="1">
    <source>
        <dbReference type="EMBL" id="WSE33725.1"/>
    </source>
</evidence>
<dbReference type="RefSeq" id="WP_326836524.1">
    <property type="nucleotide sequence ID" value="NZ_CP142149.1"/>
</dbReference>
<keyword evidence="2" id="KW-1185">Reference proteome</keyword>
<proteinExistence type="predicted"/>
<dbReference type="EMBL" id="CP142149">
    <property type="protein sequence ID" value="WSE33725.1"/>
    <property type="molecule type" value="Genomic_DNA"/>
</dbReference>
<name>A0ABZ1IH27_9PSEU</name>
<evidence type="ECO:0000313" key="2">
    <source>
        <dbReference type="Proteomes" id="UP001330812"/>
    </source>
</evidence>
<organism evidence="1 2">
    <name type="scientific">Amycolatopsis rhabdoformis</name>
    <dbReference type="NCBI Taxonomy" id="1448059"/>
    <lineage>
        <taxon>Bacteria</taxon>
        <taxon>Bacillati</taxon>
        <taxon>Actinomycetota</taxon>
        <taxon>Actinomycetes</taxon>
        <taxon>Pseudonocardiales</taxon>
        <taxon>Pseudonocardiaceae</taxon>
        <taxon>Amycolatopsis</taxon>
    </lineage>
</organism>
<gene>
    <name evidence="1" type="ORF">VSH64_16695</name>
</gene>
<protein>
    <submittedName>
        <fullName evidence="1">Uncharacterized protein</fullName>
    </submittedName>
</protein>
<dbReference type="Proteomes" id="UP001330812">
    <property type="component" value="Chromosome"/>
</dbReference>
<reference evidence="1 2" key="1">
    <citation type="journal article" date="2015" name="Int. J. Syst. Evol. Microbiol.">
        <title>Amycolatopsis rhabdoformis sp. nov., an actinomycete isolated from a tropical forest soil.</title>
        <authorList>
            <person name="Souza W.R."/>
            <person name="Silva R.E."/>
            <person name="Goodfellow M."/>
            <person name="Busarakam K."/>
            <person name="Figueiro F.S."/>
            <person name="Ferreira D."/>
            <person name="Rodrigues-Filho E."/>
            <person name="Moraes L.A.B."/>
            <person name="Zucchi T.D."/>
        </authorList>
    </citation>
    <scope>NUCLEOTIDE SEQUENCE [LARGE SCALE GENOMIC DNA]</scope>
    <source>
        <strain evidence="1 2">NCIMB 14900</strain>
    </source>
</reference>